<protein>
    <recommendedName>
        <fullName evidence="4">Phage protein</fullName>
    </recommendedName>
</protein>
<name>A0AB39UHG9_9BIFI</name>
<organism evidence="2">
    <name type="scientific">Bifidobacterium fermentum</name>
    <dbReference type="NCBI Taxonomy" id="3059035"/>
    <lineage>
        <taxon>Bacteria</taxon>
        <taxon>Bacillati</taxon>
        <taxon>Actinomycetota</taxon>
        <taxon>Actinomycetes</taxon>
        <taxon>Bifidobacteriales</taxon>
        <taxon>Bifidobacteriaceae</taxon>
        <taxon>Bifidobacterium</taxon>
    </lineage>
</organism>
<sequence length="119" mass="13086">MAVNIEKLVIDHLNNDGTLGDYPASFSIPDERPQQFITVERVGGSDGLLFATPLLSVQVWDSSRWNASDAATRLVKPSLLNLVEHDEIGAVDLLSIINNPDPESKQSRYQLSIQVSVRA</sequence>
<reference evidence="2" key="1">
    <citation type="submission" date="2023-07" db="EMBL/GenBank/DDBJ databases">
        <title>Bifidobacterium aquikefiriaerophilum sp. nov. and Bifidobacterium eccum sp. nov., isolated from water kefir.</title>
        <authorList>
            <person name="Breselge S."/>
            <person name="Bellassi P."/>
            <person name="Barcenilla C."/>
            <person name="Alvarez-Ordonez A."/>
            <person name="Morelli L."/>
            <person name="Cotter P.D."/>
        </authorList>
    </citation>
    <scope>NUCLEOTIDE SEQUENCE</scope>
    <source>
        <strain evidence="3">WK012_4_13</strain>
        <strain evidence="2">WK013_4_14</strain>
        <strain evidence="1">WK048_4_13</strain>
    </source>
</reference>
<dbReference type="RefSeq" id="WP_369342308.1">
    <property type="nucleotide sequence ID" value="NZ_CP129675.1"/>
</dbReference>
<accession>A0AB39UHG9</accession>
<dbReference type="KEGG" id="bfk:QN062_04015"/>
<evidence type="ECO:0008006" key="4">
    <source>
        <dbReference type="Google" id="ProtNLM"/>
    </source>
</evidence>
<evidence type="ECO:0000313" key="1">
    <source>
        <dbReference type="EMBL" id="XDS47020.1"/>
    </source>
</evidence>
<dbReference type="AlphaFoldDB" id="A0AB39UHG9"/>
<gene>
    <name evidence="3" type="ORF">QN062_04015</name>
    <name evidence="2" type="ORF">QN216_08030</name>
    <name evidence="1" type="ORF">QN217_02435</name>
</gene>
<evidence type="ECO:0000313" key="2">
    <source>
        <dbReference type="EMBL" id="XDS48275.1"/>
    </source>
</evidence>
<dbReference type="EMBL" id="CP129675">
    <property type="protein sequence ID" value="XDS47020.1"/>
    <property type="molecule type" value="Genomic_DNA"/>
</dbReference>
<dbReference type="EMBL" id="CP129683">
    <property type="protein sequence ID" value="XDS51344.1"/>
    <property type="molecule type" value="Genomic_DNA"/>
</dbReference>
<dbReference type="EMBL" id="CP129682">
    <property type="protein sequence ID" value="XDS48275.1"/>
    <property type="molecule type" value="Genomic_DNA"/>
</dbReference>
<proteinExistence type="predicted"/>
<evidence type="ECO:0000313" key="3">
    <source>
        <dbReference type="EMBL" id="XDS51344.1"/>
    </source>
</evidence>